<proteinExistence type="predicted"/>
<evidence type="ECO:0000313" key="2">
    <source>
        <dbReference type="Proteomes" id="UP000307378"/>
    </source>
</evidence>
<dbReference type="SUPFAM" id="SSF52540">
    <property type="entry name" value="P-loop containing nucleoside triphosphate hydrolases"/>
    <property type="match status" value="1"/>
</dbReference>
<dbReference type="Gene3D" id="3.40.50.300">
    <property type="entry name" value="P-loop containing nucleotide triphosphate hydrolases"/>
    <property type="match status" value="1"/>
</dbReference>
<gene>
    <name evidence="1" type="ORF">FAA86_10425</name>
</gene>
<dbReference type="AlphaFoldDB" id="A0A4S8Q1E1"/>
<sequence length="258" mass="29081">MTNIVGLTGLKGSGKDTAAKVLKAAGFEEVKMAEGLKRMIRAFLYYQGVESLDVERMIEGDLKEVPTEFLGGKSPREFMQLLGTEFGRKLINDDLWVDAWKRRTATLENVVTTDIRFPNEAQALADAGGELYRIERDTDVNTFSLHESEKYIPTLPVKAVIDNQGTIDELNQEMILRFLGPIDHAELMAAMEAITIRYQITIDMPSHPHQFDTYHETGKNPSPAKMLEDELHLARSVDSTPWADYIMSGEFEIEGRVL</sequence>
<dbReference type="Pfam" id="PF21448">
    <property type="entry name" value="DNMK"/>
    <property type="match status" value="1"/>
</dbReference>
<protein>
    <recommendedName>
        <fullName evidence="3">Deoxynucleotide monophosphate kinase</fullName>
    </recommendedName>
</protein>
<dbReference type="InterPro" id="IPR048444">
    <property type="entry name" value="DNMK"/>
</dbReference>
<evidence type="ECO:0000313" key="1">
    <source>
        <dbReference type="EMBL" id="THV36901.1"/>
    </source>
</evidence>
<dbReference type="RefSeq" id="WP_136540337.1">
    <property type="nucleotide sequence ID" value="NZ_STGU01000004.1"/>
</dbReference>
<dbReference type="Proteomes" id="UP000307378">
    <property type="component" value="Unassembled WGS sequence"/>
</dbReference>
<comment type="caution">
    <text evidence="1">The sequence shown here is derived from an EMBL/GenBank/DDBJ whole genome shotgun (WGS) entry which is preliminary data.</text>
</comment>
<dbReference type="InterPro" id="IPR027417">
    <property type="entry name" value="P-loop_NTPase"/>
</dbReference>
<evidence type="ECO:0008006" key="3">
    <source>
        <dbReference type="Google" id="ProtNLM"/>
    </source>
</evidence>
<name>A0A4S8Q1E1_9HYPH</name>
<dbReference type="EMBL" id="STGU01000004">
    <property type="protein sequence ID" value="THV36901.1"/>
    <property type="molecule type" value="Genomic_DNA"/>
</dbReference>
<accession>A0A4S8Q1E1</accession>
<reference evidence="1 2" key="1">
    <citation type="submission" date="2019-04" db="EMBL/GenBank/DDBJ databases">
        <title>genome sequence of strain W3.</title>
        <authorList>
            <person name="Gao J."/>
            <person name="Sun J."/>
        </authorList>
    </citation>
    <scope>NUCLEOTIDE SEQUENCE [LARGE SCALE GENOMIC DNA]</scope>
    <source>
        <strain evidence="1 2">W3</strain>
    </source>
</reference>
<organism evidence="1 2">
    <name type="scientific">Rhizobium rosettiformans W3</name>
    <dbReference type="NCBI Taxonomy" id="538378"/>
    <lineage>
        <taxon>Bacteria</taxon>
        <taxon>Pseudomonadati</taxon>
        <taxon>Pseudomonadota</taxon>
        <taxon>Alphaproteobacteria</taxon>
        <taxon>Hyphomicrobiales</taxon>
        <taxon>Rhizobiaceae</taxon>
        <taxon>Rhizobium/Agrobacterium group</taxon>
        <taxon>Rhizobium</taxon>
    </lineage>
</organism>